<dbReference type="InterPro" id="IPR016181">
    <property type="entry name" value="Acyl_CoA_acyltransferase"/>
</dbReference>
<proteinExistence type="predicted"/>
<dbReference type="InterPro" id="IPR000182">
    <property type="entry name" value="GNAT_dom"/>
</dbReference>
<dbReference type="RefSeq" id="WP_286288268.1">
    <property type="nucleotide sequence ID" value="NZ_JASXSZ010000002.1"/>
</dbReference>
<gene>
    <name evidence="2" type="ORF">QSV35_08620</name>
</gene>
<reference evidence="2 3" key="1">
    <citation type="submission" date="2023-06" db="EMBL/GenBank/DDBJ databases">
        <title>Microbacterium sp. nov., isolated from a waste landfill.</title>
        <authorList>
            <person name="Wen W."/>
        </authorList>
    </citation>
    <scope>NUCLEOTIDE SEQUENCE [LARGE SCALE GENOMIC DNA]</scope>
    <source>
        <strain evidence="2 3">ASV49</strain>
    </source>
</reference>
<dbReference type="Pfam" id="PF00583">
    <property type="entry name" value="Acetyltransf_1"/>
    <property type="match status" value="1"/>
</dbReference>
<organism evidence="2 3">
    <name type="scientific">Microbacterium candidum</name>
    <dbReference type="NCBI Taxonomy" id="3041922"/>
    <lineage>
        <taxon>Bacteria</taxon>
        <taxon>Bacillati</taxon>
        <taxon>Actinomycetota</taxon>
        <taxon>Actinomycetes</taxon>
        <taxon>Micrococcales</taxon>
        <taxon>Microbacteriaceae</taxon>
        <taxon>Microbacterium</taxon>
    </lineage>
</organism>
<dbReference type="Gene3D" id="3.40.630.30">
    <property type="match status" value="1"/>
</dbReference>
<dbReference type="Proteomes" id="UP001235064">
    <property type="component" value="Unassembled WGS sequence"/>
</dbReference>
<dbReference type="PROSITE" id="PS51186">
    <property type="entry name" value="GNAT"/>
    <property type="match status" value="1"/>
</dbReference>
<evidence type="ECO:0000313" key="3">
    <source>
        <dbReference type="Proteomes" id="UP001235064"/>
    </source>
</evidence>
<feature type="domain" description="N-acetyltransferase" evidence="1">
    <location>
        <begin position="6"/>
        <end position="153"/>
    </location>
</feature>
<dbReference type="CDD" id="cd04301">
    <property type="entry name" value="NAT_SF"/>
    <property type="match status" value="1"/>
</dbReference>
<evidence type="ECO:0000313" key="2">
    <source>
        <dbReference type="EMBL" id="MDL9979397.1"/>
    </source>
</evidence>
<evidence type="ECO:0000259" key="1">
    <source>
        <dbReference type="PROSITE" id="PS51186"/>
    </source>
</evidence>
<accession>A0ABT7MY91</accession>
<protein>
    <submittedName>
        <fullName evidence="2">GNAT family N-acetyltransferase</fullName>
    </submittedName>
</protein>
<comment type="caution">
    <text evidence="2">The sequence shown here is derived from an EMBL/GenBank/DDBJ whole genome shotgun (WGS) entry which is preliminary data.</text>
</comment>
<dbReference type="EMBL" id="JASXSZ010000002">
    <property type="protein sequence ID" value="MDL9979397.1"/>
    <property type="molecule type" value="Genomic_DNA"/>
</dbReference>
<dbReference type="SUPFAM" id="SSF55729">
    <property type="entry name" value="Acyl-CoA N-acyltransferases (Nat)"/>
    <property type="match status" value="1"/>
</dbReference>
<sequence length="153" mass="16966">MHRAPPTSRPSRGHVQAWQEAYRGLFSDAILDDPTFIPRRERFWANVLADDSGRTRAALAEIDGEVVGLALSGPSETADAERQLYNLYLLAAHYGSGAGAALLNAVVDPDEDVILWVADPNPRAQAFYRKQGFAPDGPVKIEHDVREIRMRRT</sequence>
<name>A0ABT7MY91_9MICO</name>
<keyword evidence="3" id="KW-1185">Reference proteome</keyword>